<keyword evidence="2" id="KW-0472">Membrane</keyword>
<dbReference type="SUPFAM" id="SSF54001">
    <property type="entry name" value="Cysteine proteinases"/>
    <property type="match status" value="1"/>
</dbReference>
<keyword evidence="4" id="KW-0378">Hydrolase</keyword>
<evidence type="ECO:0000313" key="4">
    <source>
        <dbReference type="EMBL" id="URE01612.1"/>
    </source>
</evidence>
<dbReference type="Gene3D" id="3.90.70.10">
    <property type="entry name" value="Cysteine proteinases"/>
    <property type="match status" value="1"/>
</dbReference>
<accession>A0A9E7K2W2</accession>
<feature type="region of interest" description="Disordered" evidence="1">
    <location>
        <begin position="55"/>
        <end position="81"/>
    </location>
</feature>
<dbReference type="GO" id="GO:0016579">
    <property type="term" value="P:protein deubiquitination"/>
    <property type="evidence" value="ECO:0007669"/>
    <property type="project" value="InterPro"/>
</dbReference>
<keyword evidence="5" id="KW-1185">Reference proteome</keyword>
<feature type="non-terminal residue" evidence="4">
    <location>
        <position position="1234"/>
    </location>
</feature>
<feature type="compositionally biased region" description="Low complexity" evidence="1">
    <location>
        <begin position="315"/>
        <end position="332"/>
    </location>
</feature>
<sequence>MLTGFPPSALLSETIIEVVFVVTTLLCVLVSWLHSLASSSAAARERPSIFISSSASSTRRGGVGLGAARHGGVGRVRSRPRASERARASILISLLASASQGGGVESGAACERKDWGRSRVTAPGIYASAGGGAPDDGRWCGGRMPPLGFALVALVLGSLLALVARRRWRRAAARRAEVMRLALLAAEEAARAEETLWLGCRSPLPVVGGGGPKLAVCAVCCSPTTTRCSRSRTCQIIHWRQGHKNICCSPLVDHFDGQDGVTRLKELTAERSKICNGSLGTGGTSQEAVIPFSKKLSSESSYSSEAFSDDEFMDSSGTESTSDSSSNSSASSCSMFSVPVGSFVDSSSTSYPSLLHKTGIREHSSSDVSVKKLSTEVDQRASSFASGEVECSPGSNLIGSESCSNIKSSKDDGQCENGTFGPSVSQSTRTVESTEFDVYQEIHHNRSDVAPQFQSSNLSDETIHSQTKSRNEILSSRTSMLGAIDRTSSSASITESERLDSLRSYGVQIVQSKSLMSLSSAIADQVSLVGNSMSNDASRKVENAPKAPMKMYQNAGSHSSDIKTSVQRVVQQLKLSKVSRQQRSSSGYDFSKKIKTLFPYDYFVKLYNFDKVVLRPSGLINCHNSCYANAVLQCPKREWCFTCELENLLMKAKLGQSPLSPAGILSHMHEIGSHLGHGREEDAHEFLRYAIDAMQSVCLKEAGAHAVDLWAEETTLIQLTFGGYLQSKIKCMKCHSRSERYERMMDLTVEIEGHVGTLEEALRRFTSTEILDGENKYHCLRCKSYERAKKKLTIVDAPNILTIALKRFQSGKFGKLNKAVRFPEYLDLAPYMHGSNDKSPMYKLYAVVVHLDVMNASFSGHYVCYVKNRQGKWYKTDDSTVKSVELETVLSKNAYMLLYARCSPHPPSLISSTLSPDQIVSKRSRSKELFCSGSDREKASSNAVTAMSDLPSAHHRSQAEPNWTPGYRFSYEPNNFLNDIFCVPKLDSSSDSSSLISCSDEASCSTESTRNSTSTDEYSEYIFGDFDRQSWNGSLRFSNDLDGSLSTSLYSNHSSEAASYKADGVVDDRVWDLQDGGSPILFSDTTNQCRKLTECNRSRETGWVTPSKLKPNTEPIETRASSDHSGCTSLHFSASPAALGRICGDSDSSQNSVALTAEGRPPKEDDKTRTRMCYRCLTQVDASGEGKVEGTIAPSAEKGNSPGLLVGGEDVRPTNPGHSPGVGHSIGNKGVDKN</sequence>
<gene>
    <name evidence="4" type="ORF">MUK42_20346</name>
</gene>
<feature type="region of interest" description="Disordered" evidence="1">
    <location>
        <begin position="1103"/>
        <end position="1127"/>
    </location>
</feature>
<dbReference type="Proteomes" id="UP001055439">
    <property type="component" value="Chromosome 5"/>
</dbReference>
<dbReference type="AlphaFoldDB" id="A0A9E7K2W2"/>
<dbReference type="PROSITE" id="PS50235">
    <property type="entry name" value="USP_3"/>
    <property type="match status" value="1"/>
</dbReference>
<feature type="compositionally biased region" description="Polar residues" evidence="1">
    <location>
        <begin position="452"/>
        <end position="479"/>
    </location>
</feature>
<dbReference type="PANTHER" id="PTHR24006:SF874">
    <property type="entry name" value="UBIQUITIN CARBOXYL-TERMINAL HYDROLASE 16"/>
    <property type="match status" value="1"/>
</dbReference>
<keyword evidence="2" id="KW-0812">Transmembrane</keyword>
<dbReference type="GO" id="GO:0004843">
    <property type="term" value="F:cysteine-type deubiquitinase activity"/>
    <property type="evidence" value="ECO:0007669"/>
    <property type="project" value="InterPro"/>
</dbReference>
<evidence type="ECO:0000256" key="1">
    <source>
        <dbReference type="SAM" id="MobiDB-lite"/>
    </source>
</evidence>
<dbReference type="GO" id="GO:0005829">
    <property type="term" value="C:cytosol"/>
    <property type="evidence" value="ECO:0007669"/>
    <property type="project" value="TreeGrafter"/>
</dbReference>
<feature type="compositionally biased region" description="Polar residues" evidence="1">
    <location>
        <begin position="416"/>
        <end position="431"/>
    </location>
</feature>
<feature type="transmembrane region" description="Helical" evidence="2">
    <location>
        <begin position="15"/>
        <end position="37"/>
    </location>
</feature>
<dbReference type="OrthoDB" id="420187at2759"/>
<feature type="region of interest" description="Disordered" evidence="1">
    <location>
        <begin position="1143"/>
        <end position="1168"/>
    </location>
</feature>
<feature type="domain" description="USP" evidence="3">
    <location>
        <begin position="617"/>
        <end position="902"/>
    </location>
</feature>
<dbReference type="InterPro" id="IPR001394">
    <property type="entry name" value="Peptidase_C19_UCH"/>
</dbReference>
<feature type="region of interest" description="Disordered" evidence="1">
    <location>
        <begin position="1187"/>
        <end position="1234"/>
    </location>
</feature>
<dbReference type="PANTHER" id="PTHR24006">
    <property type="entry name" value="UBIQUITIN CARBOXYL-TERMINAL HYDROLASE"/>
    <property type="match status" value="1"/>
</dbReference>
<dbReference type="InterPro" id="IPR038765">
    <property type="entry name" value="Papain-like_cys_pep_sf"/>
</dbReference>
<protein>
    <submittedName>
        <fullName evidence="4">Ubiquitin carboxyl-terminal hydrolase</fullName>
    </submittedName>
</protein>
<feature type="compositionally biased region" description="Gly residues" evidence="1">
    <location>
        <begin position="61"/>
        <end position="74"/>
    </location>
</feature>
<keyword evidence="2" id="KW-1133">Transmembrane helix</keyword>
<evidence type="ECO:0000256" key="2">
    <source>
        <dbReference type="SAM" id="Phobius"/>
    </source>
</evidence>
<feature type="transmembrane region" description="Helical" evidence="2">
    <location>
        <begin position="147"/>
        <end position="164"/>
    </location>
</feature>
<feature type="region of interest" description="Disordered" evidence="1">
    <location>
        <begin position="308"/>
        <end position="332"/>
    </location>
</feature>
<dbReference type="EMBL" id="CP097507">
    <property type="protein sequence ID" value="URE01612.1"/>
    <property type="molecule type" value="Genomic_DNA"/>
</dbReference>
<organism evidence="4 5">
    <name type="scientific">Musa troglodytarum</name>
    <name type="common">fe'i banana</name>
    <dbReference type="NCBI Taxonomy" id="320322"/>
    <lineage>
        <taxon>Eukaryota</taxon>
        <taxon>Viridiplantae</taxon>
        <taxon>Streptophyta</taxon>
        <taxon>Embryophyta</taxon>
        <taxon>Tracheophyta</taxon>
        <taxon>Spermatophyta</taxon>
        <taxon>Magnoliopsida</taxon>
        <taxon>Liliopsida</taxon>
        <taxon>Zingiberales</taxon>
        <taxon>Musaceae</taxon>
        <taxon>Musa</taxon>
    </lineage>
</organism>
<dbReference type="GO" id="GO:0005634">
    <property type="term" value="C:nucleus"/>
    <property type="evidence" value="ECO:0007669"/>
    <property type="project" value="TreeGrafter"/>
</dbReference>
<dbReference type="InterPro" id="IPR028889">
    <property type="entry name" value="USP"/>
</dbReference>
<proteinExistence type="predicted"/>
<dbReference type="Pfam" id="PF00443">
    <property type="entry name" value="UCH"/>
    <property type="match status" value="1"/>
</dbReference>
<evidence type="ECO:0000313" key="5">
    <source>
        <dbReference type="Proteomes" id="UP001055439"/>
    </source>
</evidence>
<name>A0A9E7K2W2_9LILI</name>
<feature type="region of interest" description="Disordered" evidence="1">
    <location>
        <begin position="451"/>
        <end position="481"/>
    </location>
</feature>
<feature type="region of interest" description="Disordered" evidence="1">
    <location>
        <begin position="405"/>
        <end position="431"/>
    </location>
</feature>
<dbReference type="InterPro" id="IPR050164">
    <property type="entry name" value="Peptidase_C19"/>
</dbReference>
<reference evidence="4" key="1">
    <citation type="submission" date="2022-05" db="EMBL/GenBank/DDBJ databases">
        <title>The Musa troglodytarum L. genome provides insights into the mechanism of non-climacteric behaviour and enrichment of carotenoids.</title>
        <authorList>
            <person name="Wang J."/>
        </authorList>
    </citation>
    <scope>NUCLEOTIDE SEQUENCE</scope>
    <source>
        <tissue evidence="4">Leaf</tissue>
    </source>
</reference>
<evidence type="ECO:0000259" key="3">
    <source>
        <dbReference type="PROSITE" id="PS50235"/>
    </source>
</evidence>